<keyword evidence="2" id="KW-0732">Signal</keyword>
<feature type="compositionally biased region" description="Low complexity" evidence="1">
    <location>
        <begin position="116"/>
        <end position="142"/>
    </location>
</feature>
<proteinExistence type="predicted"/>
<evidence type="ECO:0000313" key="4">
    <source>
        <dbReference type="Proteomes" id="UP001152592"/>
    </source>
</evidence>
<dbReference type="EMBL" id="CAJVPD010000278">
    <property type="protein sequence ID" value="CAG8418628.1"/>
    <property type="molecule type" value="Genomic_DNA"/>
</dbReference>
<evidence type="ECO:0000313" key="3">
    <source>
        <dbReference type="EMBL" id="CAG8418628.1"/>
    </source>
</evidence>
<dbReference type="OrthoDB" id="654191at2759"/>
<organism evidence="3 4">
    <name type="scientific">Penicillium salamii</name>
    <dbReference type="NCBI Taxonomy" id="1612424"/>
    <lineage>
        <taxon>Eukaryota</taxon>
        <taxon>Fungi</taxon>
        <taxon>Dikarya</taxon>
        <taxon>Ascomycota</taxon>
        <taxon>Pezizomycotina</taxon>
        <taxon>Eurotiomycetes</taxon>
        <taxon>Eurotiomycetidae</taxon>
        <taxon>Eurotiales</taxon>
        <taxon>Aspergillaceae</taxon>
        <taxon>Penicillium</taxon>
    </lineage>
</organism>
<comment type="caution">
    <text evidence="3">The sequence shown here is derived from an EMBL/GenBank/DDBJ whole genome shotgun (WGS) entry which is preliminary data.</text>
</comment>
<accession>A0A9W4JXM6</accession>
<feature type="chain" id="PRO_5040958936" evidence="2">
    <location>
        <begin position="20"/>
        <end position="142"/>
    </location>
</feature>
<feature type="region of interest" description="Disordered" evidence="1">
    <location>
        <begin position="110"/>
        <end position="142"/>
    </location>
</feature>
<dbReference type="AlphaFoldDB" id="A0A9W4JXM6"/>
<sequence length="142" mass="15223">MGCTFHLLFFYPIPLPALALHPYPLPLCPLPFTIYPLDFRLYPLPVPLTCLVPSPFPCLVNCMAHHTQSTPHTSHPMSTMVSGVLTCLVQPCLTNLASLGLPYQQKHNTIPSMGPSASDTGHSDSPSSASSLTSSAFAPIPP</sequence>
<reference evidence="3" key="1">
    <citation type="submission" date="2021-07" db="EMBL/GenBank/DDBJ databases">
        <authorList>
            <person name="Branca A.L. A."/>
        </authorList>
    </citation>
    <scope>NUCLEOTIDE SEQUENCE</scope>
</reference>
<feature type="signal peptide" evidence="2">
    <location>
        <begin position="1"/>
        <end position="19"/>
    </location>
</feature>
<protein>
    <submittedName>
        <fullName evidence="3">Uncharacterized protein</fullName>
    </submittedName>
</protein>
<dbReference type="Proteomes" id="UP001152592">
    <property type="component" value="Unassembled WGS sequence"/>
</dbReference>
<evidence type="ECO:0000256" key="1">
    <source>
        <dbReference type="SAM" id="MobiDB-lite"/>
    </source>
</evidence>
<gene>
    <name evidence="3" type="ORF">PSALAMII_LOCUS9493</name>
</gene>
<evidence type="ECO:0000256" key="2">
    <source>
        <dbReference type="SAM" id="SignalP"/>
    </source>
</evidence>
<name>A0A9W4JXM6_9EURO</name>